<dbReference type="AlphaFoldDB" id="A0A8T0TJP5"/>
<keyword evidence="3" id="KW-1185">Reference proteome</keyword>
<evidence type="ECO:0000313" key="3">
    <source>
        <dbReference type="Proteomes" id="UP000823388"/>
    </source>
</evidence>
<accession>A0A8T0TJP5</accession>
<dbReference type="PANTHER" id="PTHR35547">
    <property type="entry name" value="OS06G0249350 PROTEIN-RELATED"/>
    <property type="match status" value="1"/>
</dbReference>
<protein>
    <submittedName>
        <fullName evidence="2">Uncharacterized protein</fullName>
    </submittedName>
</protein>
<keyword evidence="1" id="KW-0732">Signal</keyword>
<dbReference type="PANTHER" id="PTHR35547:SF9">
    <property type="match status" value="1"/>
</dbReference>
<evidence type="ECO:0000313" key="2">
    <source>
        <dbReference type="EMBL" id="KAG2610447.1"/>
    </source>
</evidence>
<feature type="chain" id="PRO_5035816870" evidence="1">
    <location>
        <begin position="29"/>
        <end position="84"/>
    </location>
</feature>
<gene>
    <name evidence="2" type="ORF">PVAP13_4KG233000</name>
</gene>
<organism evidence="2 3">
    <name type="scientific">Panicum virgatum</name>
    <name type="common">Blackwell switchgrass</name>
    <dbReference type="NCBI Taxonomy" id="38727"/>
    <lineage>
        <taxon>Eukaryota</taxon>
        <taxon>Viridiplantae</taxon>
        <taxon>Streptophyta</taxon>
        <taxon>Embryophyta</taxon>
        <taxon>Tracheophyta</taxon>
        <taxon>Spermatophyta</taxon>
        <taxon>Magnoliopsida</taxon>
        <taxon>Liliopsida</taxon>
        <taxon>Poales</taxon>
        <taxon>Poaceae</taxon>
        <taxon>PACMAD clade</taxon>
        <taxon>Panicoideae</taxon>
        <taxon>Panicodae</taxon>
        <taxon>Paniceae</taxon>
        <taxon>Panicinae</taxon>
        <taxon>Panicum</taxon>
        <taxon>Panicum sect. Hiantes</taxon>
    </lineage>
</organism>
<dbReference type="Proteomes" id="UP000823388">
    <property type="component" value="Chromosome 4K"/>
</dbReference>
<feature type="signal peptide" evidence="1">
    <location>
        <begin position="1"/>
        <end position="28"/>
    </location>
</feature>
<sequence length="84" mass="8513">MTMRSSKFVVAVVLTATIMAFLVTSSSARPLGGDGGFAGSAGDAVVSGKHILELLRRLYLQQLGAAPSCQTNSSNGGCPPPSSD</sequence>
<proteinExistence type="predicted"/>
<evidence type="ECO:0000256" key="1">
    <source>
        <dbReference type="SAM" id="SignalP"/>
    </source>
</evidence>
<reference evidence="2" key="1">
    <citation type="submission" date="2020-05" db="EMBL/GenBank/DDBJ databases">
        <title>WGS assembly of Panicum virgatum.</title>
        <authorList>
            <person name="Lovell J.T."/>
            <person name="Jenkins J."/>
            <person name="Shu S."/>
            <person name="Juenger T.E."/>
            <person name="Schmutz J."/>
        </authorList>
    </citation>
    <scope>NUCLEOTIDE SEQUENCE</scope>
    <source>
        <strain evidence="2">AP13</strain>
    </source>
</reference>
<dbReference type="EMBL" id="CM029043">
    <property type="protein sequence ID" value="KAG2610447.1"/>
    <property type="molecule type" value="Genomic_DNA"/>
</dbReference>
<name>A0A8T0TJP5_PANVG</name>
<comment type="caution">
    <text evidence="2">The sequence shown here is derived from an EMBL/GenBank/DDBJ whole genome shotgun (WGS) entry which is preliminary data.</text>
</comment>